<feature type="transmembrane region" description="Helical" evidence="10">
    <location>
        <begin position="115"/>
        <end position="133"/>
    </location>
</feature>
<dbReference type="EMBL" id="JXRA01000014">
    <property type="protein sequence ID" value="KIO78395.1"/>
    <property type="molecule type" value="Genomic_DNA"/>
</dbReference>
<dbReference type="SUPFAM" id="SSF50182">
    <property type="entry name" value="Sm-like ribonucleoproteins"/>
    <property type="match status" value="1"/>
</dbReference>
<evidence type="ECO:0000313" key="13">
    <source>
        <dbReference type="Proteomes" id="UP000032049"/>
    </source>
</evidence>
<gene>
    <name evidence="12" type="ORF">TH53_03690</name>
</gene>
<dbReference type="GO" id="GO:0008381">
    <property type="term" value="F:mechanosensitive monoatomic ion channel activity"/>
    <property type="evidence" value="ECO:0007669"/>
    <property type="project" value="InterPro"/>
</dbReference>
<evidence type="ECO:0000256" key="2">
    <source>
        <dbReference type="ARBA" id="ARBA00022475"/>
    </source>
</evidence>
<feature type="transmembrane region" description="Helical" evidence="10">
    <location>
        <begin position="180"/>
        <end position="197"/>
    </location>
</feature>
<protein>
    <recommendedName>
        <fullName evidence="8">Mechanosensing system component YbdG</fullName>
    </recommendedName>
    <alternativeName>
        <fullName evidence="9">Mechanosensitive channel homolog YbdG</fullName>
    </alternativeName>
</protein>
<sequence length="443" mass="50660">MREFKFTHTLNTSSRWTYDLLVKWGVPEDLAAFVNLFLLLFALIGIVYVFHYVVRRILRIALIRFSKRSKFKFFHHLLNNRFPHFLAQCAPLILVNAVIPTLFSDFPDMIKPMNAITDVYMVFIVIWMLMALIKASGDDLRTKSTFREKPIDSYIQVIRMILYLMGAVVIFSHLTGQSPIAFFTAMGAISAVLLLMFKDTIMGFVASIQVTANDTVRIGDWITMTKYGADGDVIAINLTTVKVQNFDKTITTIPTYSLISDSFQNWRGMSEAGGRRIKRAILIKQATIRFITPAEVEEFKKIQSLTSYIEHRQKDIDKNNERLGIDKSLLINGRNLTNAGLYRKYIDNYLNSHSGTHKKMTMMVRHLAPTPNGLPIELYAFTSTTKWADYEYIMADIFDHMIAAARYFDLQIYETEASGDTTTISFNDPLTVSRQPVSNPAKL</sequence>
<evidence type="ECO:0000256" key="1">
    <source>
        <dbReference type="ARBA" id="ARBA00004429"/>
    </source>
</evidence>
<feature type="transmembrane region" description="Helical" evidence="10">
    <location>
        <begin position="154"/>
        <end position="174"/>
    </location>
</feature>
<comment type="subcellular location">
    <subcellularLocation>
        <location evidence="1">Cell inner membrane</location>
        <topology evidence="1">Multi-pass membrane protein</topology>
    </subcellularLocation>
</comment>
<dbReference type="STRING" id="1503925.TH53_03690"/>
<evidence type="ECO:0000256" key="3">
    <source>
        <dbReference type="ARBA" id="ARBA00022519"/>
    </source>
</evidence>
<keyword evidence="4 10" id="KW-0812">Transmembrane</keyword>
<reference evidence="12 13" key="1">
    <citation type="submission" date="2015-01" db="EMBL/GenBank/DDBJ databases">
        <title>Draft genome sequence of Pedobacter sp. NL19 isolated from sludge of an effluent treatment pond in an abandoned uranium mine.</title>
        <authorList>
            <person name="Santos T."/>
            <person name="Caetano T."/>
            <person name="Covas C."/>
            <person name="Cruz A."/>
            <person name="Mendo S."/>
        </authorList>
    </citation>
    <scope>NUCLEOTIDE SEQUENCE [LARGE SCALE GENOMIC DNA]</scope>
    <source>
        <strain evidence="12 13">NL19</strain>
    </source>
</reference>
<comment type="caution">
    <text evidence="12">The sequence shown here is derived from an EMBL/GenBank/DDBJ whole genome shotgun (WGS) entry which is preliminary data.</text>
</comment>
<evidence type="ECO:0000256" key="9">
    <source>
        <dbReference type="ARBA" id="ARBA00093659"/>
    </source>
</evidence>
<organism evidence="12 13">
    <name type="scientific">Pedobacter lusitanus</name>
    <dbReference type="NCBI Taxonomy" id="1503925"/>
    <lineage>
        <taxon>Bacteria</taxon>
        <taxon>Pseudomonadati</taxon>
        <taxon>Bacteroidota</taxon>
        <taxon>Sphingobacteriia</taxon>
        <taxon>Sphingobacteriales</taxon>
        <taxon>Sphingobacteriaceae</taxon>
        <taxon>Pedobacter</taxon>
    </lineage>
</organism>
<accession>A0A0D0GQG6</accession>
<evidence type="ECO:0000256" key="10">
    <source>
        <dbReference type="SAM" id="Phobius"/>
    </source>
</evidence>
<dbReference type="GO" id="GO:0071470">
    <property type="term" value="P:cellular response to osmotic stress"/>
    <property type="evidence" value="ECO:0007669"/>
    <property type="project" value="InterPro"/>
</dbReference>
<evidence type="ECO:0000256" key="8">
    <source>
        <dbReference type="ARBA" id="ARBA00093630"/>
    </source>
</evidence>
<dbReference type="InterPro" id="IPR010920">
    <property type="entry name" value="LSM_dom_sf"/>
</dbReference>
<evidence type="ECO:0000256" key="7">
    <source>
        <dbReference type="ARBA" id="ARBA00023136"/>
    </source>
</evidence>
<evidence type="ECO:0000256" key="5">
    <source>
        <dbReference type="ARBA" id="ARBA00022989"/>
    </source>
</evidence>
<dbReference type="InterPro" id="IPR006685">
    <property type="entry name" value="MscS_channel_2nd"/>
</dbReference>
<keyword evidence="5 10" id="KW-1133">Transmembrane helix</keyword>
<dbReference type="GO" id="GO:0005886">
    <property type="term" value="C:plasma membrane"/>
    <property type="evidence" value="ECO:0007669"/>
    <property type="project" value="UniProtKB-SubCell"/>
</dbReference>
<dbReference type="PANTHER" id="PTHR30414">
    <property type="entry name" value="MINICONDUCTANCE MECHANOSENSITIVE CHANNEL YBDG"/>
    <property type="match status" value="1"/>
</dbReference>
<evidence type="ECO:0000259" key="11">
    <source>
        <dbReference type="Pfam" id="PF00924"/>
    </source>
</evidence>
<keyword evidence="13" id="KW-1185">Reference proteome</keyword>
<dbReference type="RefSeq" id="WP_041878488.1">
    <property type="nucleotide sequence ID" value="NZ_CP157278.1"/>
</dbReference>
<dbReference type="InterPro" id="IPR023408">
    <property type="entry name" value="MscS_beta-dom_sf"/>
</dbReference>
<dbReference type="AlphaFoldDB" id="A0A0D0GQG6"/>
<dbReference type="OrthoDB" id="9775207at2"/>
<dbReference type="PANTHER" id="PTHR30414:SF0">
    <property type="entry name" value="MINICONDUCTANCE MECHANOSENSITIVE CHANNEL YBDG"/>
    <property type="match status" value="1"/>
</dbReference>
<feature type="transmembrane region" description="Helical" evidence="10">
    <location>
        <begin position="85"/>
        <end position="103"/>
    </location>
</feature>
<keyword evidence="6" id="KW-0346">Stress response</keyword>
<evidence type="ECO:0000313" key="12">
    <source>
        <dbReference type="EMBL" id="KIO78395.1"/>
    </source>
</evidence>
<dbReference type="Gene3D" id="2.30.30.60">
    <property type="match status" value="1"/>
</dbReference>
<feature type="domain" description="Mechanosensitive ion channel MscS" evidence="11">
    <location>
        <begin position="199"/>
        <end position="267"/>
    </location>
</feature>
<evidence type="ECO:0000256" key="6">
    <source>
        <dbReference type="ARBA" id="ARBA00023016"/>
    </source>
</evidence>
<name>A0A0D0GQG6_9SPHI</name>
<keyword evidence="7 10" id="KW-0472">Membrane</keyword>
<proteinExistence type="predicted"/>
<feature type="transmembrane region" description="Helical" evidence="10">
    <location>
        <begin position="30"/>
        <end position="54"/>
    </location>
</feature>
<keyword evidence="3" id="KW-0997">Cell inner membrane</keyword>
<evidence type="ECO:0000256" key="4">
    <source>
        <dbReference type="ARBA" id="ARBA00022692"/>
    </source>
</evidence>
<dbReference type="Proteomes" id="UP000032049">
    <property type="component" value="Unassembled WGS sequence"/>
</dbReference>
<keyword evidence="2" id="KW-1003">Cell membrane</keyword>
<dbReference type="Pfam" id="PF00924">
    <property type="entry name" value="MS_channel_2nd"/>
    <property type="match status" value="1"/>
</dbReference>
<dbReference type="InterPro" id="IPR030192">
    <property type="entry name" value="YbdG"/>
</dbReference>
<dbReference type="FunFam" id="2.30.30.60:FF:000002">
    <property type="entry name" value="Mechanosensitive ion channel family protein"/>
    <property type="match status" value="1"/>
</dbReference>